<proteinExistence type="predicted"/>
<reference evidence="1 2" key="1">
    <citation type="submission" date="2019-12" db="EMBL/GenBank/DDBJ databases">
        <title>Genomic-based taxomic classification of the family Erythrobacteraceae.</title>
        <authorList>
            <person name="Xu L."/>
        </authorList>
    </citation>
    <scope>NUCLEOTIDE SEQUENCE [LARGE SCALE GENOMIC DNA]</scope>
    <source>
        <strain evidence="1 2">SW-109</strain>
    </source>
</reference>
<evidence type="ECO:0000313" key="2">
    <source>
        <dbReference type="Proteomes" id="UP000471435"/>
    </source>
</evidence>
<dbReference type="Proteomes" id="UP000471435">
    <property type="component" value="Unassembled WGS sequence"/>
</dbReference>
<dbReference type="RefSeq" id="WP_160729471.1">
    <property type="nucleotide sequence ID" value="NZ_WTYP01000001.1"/>
</dbReference>
<evidence type="ECO:0008006" key="3">
    <source>
        <dbReference type="Google" id="ProtNLM"/>
    </source>
</evidence>
<dbReference type="AlphaFoldDB" id="A0A6I4V1F8"/>
<dbReference type="EMBL" id="WTYP01000001">
    <property type="protein sequence ID" value="MXP46214.1"/>
    <property type="molecule type" value="Genomic_DNA"/>
</dbReference>
<accession>A0A6I4V1F8</accession>
<keyword evidence="2" id="KW-1185">Reference proteome</keyword>
<sequence length="93" mass="9983">MIAAAAALLSLASLPAAEVVDNDRIKVTAHLGENASIRKHTKAHLMLRKLAKRACKGKGKPVSEGTLHLETMPVDGYPASQLVVSEYYRCIAD</sequence>
<comment type="caution">
    <text evidence="1">The sequence shown here is derived from an EMBL/GenBank/DDBJ whole genome shotgun (WGS) entry which is preliminary data.</text>
</comment>
<organism evidence="1 2">
    <name type="scientific">Pontixanthobacter luteolus</name>
    <dbReference type="NCBI Taxonomy" id="295089"/>
    <lineage>
        <taxon>Bacteria</taxon>
        <taxon>Pseudomonadati</taxon>
        <taxon>Pseudomonadota</taxon>
        <taxon>Alphaproteobacteria</taxon>
        <taxon>Sphingomonadales</taxon>
        <taxon>Erythrobacteraceae</taxon>
        <taxon>Pontixanthobacter</taxon>
    </lineage>
</organism>
<name>A0A6I4V1F8_9SPHN</name>
<gene>
    <name evidence="1" type="ORF">GRI43_02255</name>
</gene>
<protein>
    <recommendedName>
        <fullName evidence="3">UrcA family protein</fullName>
    </recommendedName>
</protein>
<evidence type="ECO:0000313" key="1">
    <source>
        <dbReference type="EMBL" id="MXP46214.1"/>
    </source>
</evidence>